<evidence type="ECO:0000313" key="3">
    <source>
        <dbReference type="Proteomes" id="UP001214301"/>
    </source>
</evidence>
<feature type="compositionally biased region" description="Basic and acidic residues" evidence="1">
    <location>
        <begin position="49"/>
        <end position="63"/>
    </location>
</feature>
<accession>A0ABY7R3I2</accession>
<reference evidence="2 3" key="1">
    <citation type="journal article" date="2020" name="Front. Microbiol.">
        <title>Toward Biorecycling: Isolation of a Soil Bacterium That Grows on a Polyurethane Oligomer and Monomer.</title>
        <authorList>
            <person name="Espinosa M.J.C."/>
            <person name="Blanco A.C."/>
            <person name="Schmidgall T."/>
            <person name="Atanasoff-Kardjalieff A.K."/>
            <person name="Kappelmeyer U."/>
            <person name="Tischler D."/>
            <person name="Pieper D.H."/>
            <person name="Heipieper H.J."/>
            <person name="Eberlein C."/>
        </authorList>
    </citation>
    <scope>NUCLEOTIDE SEQUENCE [LARGE SCALE GENOMIC DNA]</scope>
    <source>
        <strain evidence="2 3">TDA1</strain>
    </source>
</reference>
<dbReference type="RefSeq" id="WP_033698701.1">
    <property type="nucleotide sequence ID" value="NZ_CAXAPI010000015.1"/>
</dbReference>
<dbReference type="EMBL" id="CP116669">
    <property type="protein sequence ID" value="WCH98297.1"/>
    <property type="molecule type" value="Genomic_DNA"/>
</dbReference>
<sequence>MTTGKRFTDVDATGVEPGQDEDWPTGKDEDDSEDVKRSRPEDRDDYLDESPRESEKGSGRPDPSRASAAERYSYQPQQKIRP</sequence>
<evidence type="ECO:0000313" key="2">
    <source>
        <dbReference type="EMBL" id="WCH98297.1"/>
    </source>
</evidence>
<protein>
    <submittedName>
        <fullName evidence="2">Uncharacterized protein</fullName>
    </submittedName>
</protein>
<dbReference type="Proteomes" id="UP001214301">
    <property type="component" value="Chromosome"/>
</dbReference>
<organism evidence="2 3">
    <name type="scientific">Pseudomonas capeferrum</name>
    <dbReference type="NCBI Taxonomy" id="1495066"/>
    <lineage>
        <taxon>Bacteria</taxon>
        <taxon>Pseudomonadati</taxon>
        <taxon>Pseudomonadota</taxon>
        <taxon>Gammaproteobacteria</taxon>
        <taxon>Pseudomonadales</taxon>
        <taxon>Pseudomonadaceae</taxon>
        <taxon>Pseudomonas</taxon>
    </lineage>
</organism>
<evidence type="ECO:0000256" key="1">
    <source>
        <dbReference type="SAM" id="MobiDB-lite"/>
    </source>
</evidence>
<gene>
    <name evidence="2" type="ORF">PMC74_16100</name>
</gene>
<proteinExistence type="predicted"/>
<feature type="region of interest" description="Disordered" evidence="1">
    <location>
        <begin position="1"/>
        <end position="82"/>
    </location>
</feature>
<name>A0ABY7R3I2_9PSED</name>
<keyword evidence="3" id="KW-1185">Reference proteome</keyword>
<dbReference type="GeneID" id="301035666"/>
<feature type="compositionally biased region" description="Acidic residues" evidence="1">
    <location>
        <begin position="18"/>
        <end position="33"/>
    </location>
</feature>